<comment type="similarity">
    <text evidence="1 3">Belongs to the short-chain dehydrogenases/reductases (SDR) family.</text>
</comment>
<organism evidence="5 6">
    <name type="scientific">Flavobacterium limi</name>
    <dbReference type="NCBI Taxonomy" id="2045105"/>
    <lineage>
        <taxon>Bacteria</taxon>
        <taxon>Pseudomonadati</taxon>
        <taxon>Bacteroidota</taxon>
        <taxon>Flavobacteriia</taxon>
        <taxon>Flavobacteriales</taxon>
        <taxon>Flavobacteriaceae</taxon>
        <taxon>Flavobacterium</taxon>
    </lineage>
</organism>
<evidence type="ECO:0000256" key="3">
    <source>
        <dbReference type="RuleBase" id="RU000363"/>
    </source>
</evidence>
<dbReference type="Pfam" id="PF00106">
    <property type="entry name" value="adh_short"/>
    <property type="match status" value="1"/>
</dbReference>
<feature type="compositionally biased region" description="Basic and acidic residues" evidence="4">
    <location>
        <begin position="322"/>
        <end position="346"/>
    </location>
</feature>
<dbReference type="Proteomes" id="UP000655016">
    <property type="component" value="Unassembled WGS sequence"/>
</dbReference>
<dbReference type="Gene3D" id="3.40.50.720">
    <property type="entry name" value="NAD(P)-binding Rossmann-like Domain"/>
    <property type="match status" value="1"/>
</dbReference>
<dbReference type="PANTHER" id="PTHR44196">
    <property type="entry name" value="DEHYDROGENASE/REDUCTASE SDR FAMILY MEMBER 7B"/>
    <property type="match status" value="1"/>
</dbReference>
<evidence type="ECO:0000313" key="5">
    <source>
        <dbReference type="EMBL" id="GGF22242.1"/>
    </source>
</evidence>
<reference evidence="6" key="1">
    <citation type="journal article" date="2019" name="Int. J. Syst. Evol. Microbiol.">
        <title>The Global Catalogue of Microorganisms (GCM) 10K type strain sequencing project: providing services to taxonomists for standard genome sequencing and annotation.</title>
        <authorList>
            <consortium name="The Broad Institute Genomics Platform"/>
            <consortium name="The Broad Institute Genome Sequencing Center for Infectious Disease"/>
            <person name="Wu L."/>
            <person name="Ma J."/>
        </authorList>
    </citation>
    <scope>NUCLEOTIDE SEQUENCE [LARGE SCALE GENOMIC DNA]</scope>
    <source>
        <strain evidence="6">CGMCC 1.16060</strain>
    </source>
</reference>
<keyword evidence="2" id="KW-0560">Oxidoreductase</keyword>
<dbReference type="InterPro" id="IPR002347">
    <property type="entry name" value="SDR_fam"/>
</dbReference>
<dbReference type="PROSITE" id="PS51257">
    <property type="entry name" value="PROKAR_LIPOPROTEIN"/>
    <property type="match status" value="1"/>
</dbReference>
<dbReference type="PRINTS" id="PR00080">
    <property type="entry name" value="SDRFAMILY"/>
</dbReference>
<sequence length="346" mass="38460">MSTKLIFRILKSFFLIFFLSLLITGCTTWKIGASGQKKISGKTYVIIGASSGMGRGVAEQLGKYKANVVLAARRTDLLEEVAAIIRKSGGNAVVVTTDISKQEDLQRVRNAALKEFSKIDVWINMAGVTVMGRFWEVPMEDQMRVIDVNLKGFFYGSRTAVEQFIIQRKGILINVASAMSEIPLAYQTSYSATKSGIRSLDLALSQELRLNGYDKIKVVTIEPWAVDTPIWRHAANYTGVEPKMAMMDEPDKVVNAVLRKSLRPKKIVPVGAKAQAASFSANVFPRFSEWFGGNMSHKYQIETGPEVPDTQGSLYEPIPEGRGIDDGANERMKEHKMKEKKQGKIK</sequence>
<keyword evidence="6" id="KW-1185">Reference proteome</keyword>
<evidence type="ECO:0000313" key="6">
    <source>
        <dbReference type="Proteomes" id="UP000655016"/>
    </source>
</evidence>
<dbReference type="PANTHER" id="PTHR44196:SF1">
    <property type="entry name" value="DEHYDROGENASE_REDUCTASE SDR FAMILY MEMBER 7B"/>
    <property type="match status" value="1"/>
</dbReference>
<accession>A0ABQ1UPG6</accession>
<dbReference type="InterPro" id="IPR036291">
    <property type="entry name" value="NAD(P)-bd_dom_sf"/>
</dbReference>
<evidence type="ECO:0000256" key="1">
    <source>
        <dbReference type="ARBA" id="ARBA00006484"/>
    </source>
</evidence>
<evidence type="ECO:0000256" key="2">
    <source>
        <dbReference type="ARBA" id="ARBA00023002"/>
    </source>
</evidence>
<dbReference type="RefSeq" id="WP_163395663.1">
    <property type="nucleotide sequence ID" value="NZ_BMKP01000008.1"/>
</dbReference>
<dbReference type="SUPFAM" id="SSF51735">
    <property type="entry name" value="NAD(P)-binding Rossmann-fold domains"/>
    <property type="match status" value="1"/>
</dbReference>
<proteinExistence type="inferred from homology"/>
<evidence type="ECO:0000256" key="4">
    <source>
        <dbReference type="SAM" id="MobiDB-lite"/>
    </source>
</evidence>
<protein>
    <submittedName>
        <fullName evidence="5">Oxidoreductase</fullName>
    </submittedName>
</protein>
<dbReference type="EMBL" id="BMKP01000008">
    <property type="protein sequence ID" value="GGF22242.1"/>
    <property type="molecule type" value="Genomic_DNA"/>
</dbReference>
<comment type="caution">
    <text evidence="5">The sequence shown here is derived from an EMBL/GenBank/DDBJ whole genome shotgun (WGS) entry which is preliminary data.</text>
</comment>
<feature type="region of interest" description="Disordered" evidence="4">
    <location>
        <begin position="302"/>
        <end position="346"/>
    </location>
</feature>
<dbReference type="PRINTS" id="PR00081">
    <property type="entry name" value="GDHRDH"/>
</dbReference>
<name>A0ABQ1UPG6_9FLAO</name>
<gene>
    <name evidence="5" type="ORF">GCM10011518_34290</name>
</gene>